<dbReference type="AlphaFoldDB" id="A0A3B3QKH7"/>
<dbReference type="GO" id="GO:0007283">
    <property type="term" value="P:spermatogenesis"/>
    <property type="evidence" value="ECO:0007669"/>
    <property type="project" value="InterPro"/>
</dbReference>
<dbReference type="CTD" id="130951"/>
<dbReference type="InterPro" id="IPR033587">
    <property type="entry name" value="M1AP"/>
</dbReference>
<dbReference type="Ensembl" id="ENSPKIT00000030081.1">
    <property type="protein sequence ID" value="ENSPKIP00000006060.1"/>
    <property type="gene ID" value="ENSPKIG00000022489.1"/>
</dbReference>
<accession>A0A3B3QKH7</accession>
<name>A0A3B3QKH7_9TELE</name>
<sequence length="513" mass="56415">MNARNRPIPSQVCCPTSFSRQPPRIMIVDVSPPGWLCISTSLCEALDNFLALTCSLEGPCRLTLLSLYALNNELECLLPFVQVKGNLSRLRSCVEELRDTPGEGCIHPPSALFSQAVKDSLLQFKQYIRHVPAACHAGNSCIEVAIFTSQPGQAVVKQLEAGLKDTDLGSLQRLLVVHISTRRIPSEDSNDCSFTASGSTGLGDLEEIPVLAAEIELQQVDNDSISLESVFKTWLHDQGGQREHLHLLLPPALQGSASHPVCLKCDMQERLLSPALLPGVLDLGAKTESIRDFSLPVKDPASHSVFPHQLTVIKALKSEGVCQSVLYGLPLIIRPTSCCHLDWDEMEMNHHHFHALCHTLRSRDWFLLARHEPPPGAGADVAAFSHYVLQPSASLSLLLKPVAGRELLLPCHMPVSSEDSPDGPLATIQNSLAQLEEDPVFNPLCLKTNLYQQLRVLQMRRSHPYTLQRRDQPWPPERPVKPVRLTGTGGRAEKGRTKATVAPLQFASAPKPF</sequence>
<dbReference type="PANTHER" id="PTHR28642">
    <property type="entry name" value="MEIOSIS 1 ARREST PROTEIN"/>
    <property type="match status" value="1"/>
</dbReference>
<dbReference type="GO" id="GO:0051308">
    <property type="term" value="P:male meiosis chromosome separation"/>
    <property type="evidence" value="ECO:0007669"/>
    <property type="project" value="TreeGrafter"/>
</dbReference>
<reference evidence="2" key="2">
    <citation type="submission" date="2025-09" db="UniProtKB">
        <authorList>
            <consortium name="Ensembl"/>
        </authorList>
    </citation>
    <scope>IDENTIFICATION</scope>
</reference>
<protein>
    <submittedName>
        <fullName evidence="2">Meiosis 1 associated protein</fullName>
    </submittedName>
</protein>
<dbReference type="STRING" id="1676925.ENSPKIP00000006060"/>
<dbReference type="GO" id="GO:0007127">
    <property type="term" value="P:meiosis I"/>
    <property type="evidence" value="ECO:0007669"/>
    <property type="project" value="InterPro"/>
</dbReference>
<evidence type="ECO:0000256" key="1">
    <source>
        <dbReference type="SAM" id="MobiDB-lite"/>
    </source>
</evidence>
<evidence type="ECO:0000313" key="2">
    <source>
        <dbReference type="Ensembl" id="ENSPKIP00000006060.1"/>
    </source>
</evidence>
<proteinExistence type="predicted"/>
<reference evidence="2" key="1">
    <citation type="submission" date="2025-08" db="UniProtKB">
        <authorList>
            <consortium name="Ensembl"/>
        </authorList>
    </citation>
    <scope>IDENTIFICATION</scope>
</reference>
<keyword evidence="3" id="KW-1185">Reference proteome</keyword>
<evidence type="ECO:0000313" key="3">
    <source>
        <dbReference type="Proteomes" id="UP000261540"/>
    </source>
</evidence>
<dbReference type="PANTHER" id="PTHR28642:SF1">
    <property type="entry name" value="MEIOSIS 1 ARREST PROTEIN"/>
    <property type="match status" value="1"/>
</dbReference>
<dbReference type="Proteomes" id="UP000261540">
    <property type="component" value="Unplaced"/>
</dbReference>
<dbReference type="GeneTree" id="ENSGT00390000005656"/>
<feature type="region of interest" description="Disordered" evidence="1">
    <location>
        <begin position="467"/>
        <end position="500"/>
    </location>
</feature>
<organism evidence="2 3">
    <name type="scientific">Paramormyrops kingsleyae</name>
    <dbReference type="NCBI Taxonomy" id="1676925"/>
    <lineage>
        <taxon>Eukaryota</taxon>
        <taxon>Metazoa</taxon>
        <taxon>Chordata</taxon>
        <taxon>Craniata</taxon>
        <taxon>Vertebrata</taxon>
        <taxon>Euteleostomi</taxon>
        <taxon>Actinopterygii</taxon>
        <taxon>Neopterygii</taxon>
        <taxon>Teleostei</taxon>
        <taxon>Osteoglossocephala</taxon>
        <taxon>Osteoglossomorpha</taxon>
        <taxon>Osteoglossiformes</taxon>
        <taxon>Mormyridae</taxon>
        <taxon>Paramormyrops</taxon>
    </lineage>
</organism>